<dbReference type="Gene3D" id="1.10.10.10">
    <property type="entry name" value="Winged helix-like DNA-binding domain superfamily/Winged helix DNA-binding domain"/>
    <property type="match status" value="1"/>
</dbReference>
<dbReference type="PROSITE" id="PS50931">
    <property type="entry name" value="HTH_LYSR"/>
    <property type="match status" value="1"/>
</dbReference>
<dbReference type="EMBL" id="CP032829">
    <property type="protein sequence ID" value="AYJ86104.1"/>
    <property type="molecule type" value="Genomic_DNA"/>
</dbReference>
<feature type="domain" description="HTH lysR-type" evidence="5">
    <location>
        <begin position="4"/>
        <end position="61"/>
    </location>
</feature>
<dbReference type="FunFam" id="1.10.10.10:FF:000001">
    <property type="entry name" value="LysR family transcriptional regulator"/>
    <property type="match status" value="1"/>
</dbReference>
<dbReference type="AlphaFoldDB" id="A0A494TFG6"/>
<dbReference type="Proteomes" id="UP000276254">
    <property type="component" value="Chromosome"/>
</dbReference>
<dbReference type="InterPro" id="IPR000847">
    <property type="entry name" value="LysR_HTH_N"/>
</dbReference>
<dbReference type="Gene3D" id="3.40.190.290">
    <property type="match status" value="1"/>
</dbReference>
<gene>
    <name evidence="6" type="ORF">D3Y57_09165</name>
</gene>
<dbReference type="OrthoDB" id="9812435at2"/>
<keyword evidence="7" id="KW-1185">Reference proteome</keyword>
<dbReference type="Pfam" id="PF00126">
    <property type="entry name" value="HTH_1"/>
    <property type="match status" value="1"/>
</dbReference>
<proteinExistence type="inferred from homology"/>
<dbReference type="PANTHER" id="PTHR30537">
    <property type="entry name" value="HTH-TYPE TRANSCRIPTIONAL REGULATOR"/>
    <property type="match status" value="1"/>
</dbReference>
<dbReference type="Pfam" id="PF03466">
    <property type="entry name" value="LysR_substrate"/>
    <property type="match status" value="1"/>
</dbReference>
<organism evidence="6 7">
    <name type="scientific">Sphingomonas paeninsulae</name>
    <dbReference type="NCBI Taxonomy" id="2319844"/>
    <lineage>
        <taxon>Bacteria</taxon>
        <taxon>Pseudomonadati</taxon>
        <taxon>Pseudomonadota</taxon>
        <taxon>Alphaproteobacteria</taxon>
        <taxon>Sphingomonadales</taxon>
        <taxon>Sphingomonadaceae</taxon>
        <taxon>Sphingomonas</taxon>
    </lineage>
</organism>
<evidence type="ECO:0000313" key="6">
    <source>
        <dbReference type="EMBL" id="AYJ86104.1"/>
    </source>
</evidence>
<dbReference type="InterPro" id="IPR036388">
    <property type="entry name" value="WH-like_DNA-bd_sf"/>
</dbReference>
<evidence type="ECO:0000313" key="7">
    <source>
        <dbReference type="Proteomes" id="UP000276254"/>
    </source>
</evidence>
<dbReference type="GO" id="GO:0043565">
    <property type="term" value="F:sequence-specific DNA binding"/>
    <property type="evidence" value="ECO:0007669"/>
    <property type="project" value="TreeGrafter"/>
</dbReference>
<protein>
    <submittedName>
        <fullName evidence="6">LysR family transcriptional regulator</fullName>
    </submittedName>
</protein>
<evidence type="ECO:0000256" key="4">
    <source>
        <dbReference type="ARBA" id="ARBA00023163"/>
    </source>
</evidence>
<accession>A0A494TFG6</accession>
<name>A0A494TFG6_SPHPE</name>
<reference evidence="6 7" key="1">
    <citation type="submission" date="2018-09" db="EMBL/GenBank/DDBJ databases">
        <title>Sphingomonas peninsula sp. nov., isolated from fildes peninsula, Antarctic soil.</title>
        <authorList>
            <person name="Yingchao G."/>
        </authorList>
    </citation>
    <scope>NUCLEOTIDE SEQUENCE [LARGE SCALE GENOMIC DNA]</scope>
    <source>
        <strain evidence="6 7">YZ-8</strain>
    </source>
</reference>
<comment type="similarity">
    <text evidence="1">Belongs to the LysR transcriptional regulatory family.</text>
</comment>
<evidence type="ECO:0000259" key="5">
    <source>
        <dbReference type="PROSITE" id="PS50931"/>
    </source>
</evidence>
<dbReference type="GO" id="GO:0006351">
    <property type="term" value="P:DNA-templated transcription"/>
    <property type="evidence" value="ECO:0007669"/>
    <property type="project" value="TreeGrafter"/>
</dbReference>
<dbReference type="KEGG" id="spha:D3Y57_09165"/>
<keyword evidence="3" id="KW-0238">DNA-binding</keyword>
<keyword evidence="4" id="KW-0804">Transcription</keyword>
<sequence>MRLPDLEAWAIFATVVEHRSFSAAAVALGLSKATVSKAITRLETQTGASLFHRTSRRLALTETGTSLAERAARILADAQAIDECARESTTAPAGLVRLAVPMSFGLSHVGPIISRFLTAFPKIDVDLNLSDERVDLVGDGYDAALRIAALPDSSLRARKLRDVETRIVAAPSYLERRGNPRHPADLNQHDCFGYAYFSTPEHWRLVNAKNKEIAVVKPGGRLRTNNADSMLPALFAGHGIAIAPDFIVDAAIANGQVVAILHGWSPPAIALHLVTPPGRLRPRRVEALLDFLTESLTSDSRIPAA</sequence>
<dbReference type="RefSeq" id="WP_121152729.1">
    <property type="nucleotide sequence ID" value="NZ_CP032829.1"/>
</dbReference>
<evidence type="ECO:0000256" key="3">
    <source>
        <dbReference type="ARBA" id="ARBA00023125"/>
    </source>
</evidence>
<dbReference type="PRINTS" id="PR00039">
    <property type="entry name" value="HTHLYSR"/>
</dbReference>
<dbReference type="InterPro" id="IPR058163">
    <property type="entry name" value="LysR-type_TF_proteobact-type"/>
</dbReference>
<dbReference type="SUPFAM" id="SSF53850">
    <property type="entry name" value="Periplasmic binding protein-like II"/>
    <property type="match status" value="1"/>
</dbReference>
<dbReference type="SUPFAM" id="SSF46785">
    <property type="entry name" value="Winged helix' DNA-binding domain"/>
    <property type="match status" value="1"/>
</dbReference>
<dbReference type="InterPro" id="IPR005119">
    <property type="entry name" value="LysR_subst-bd"/>
</dbReference>
<dbReference type="InterPro" id="IPR036390">
    <property type="entry name" value="WH_DNA-bd_sf"/>
</dbReference>
<evidence type="ECO:0000256" key="1">
    <source>
        <dbReference type="ARBA" id="ARBA00009437"/>
    </source>
</evidence>
<keyword evidence="2" id="KW-0805">Transcription regulation</keyword>
<evidence type="ECO:0000256" key="2">
    <source>
        <dbReference type="ARBA" id="ARBA00023015"/>
    </source>
</evidence>
<dbReference type="CDD" id="cd08422">
    <property type="entry name" value="PBP2_CrgA_like"/>
    <property type="match status" value="1"/>
</dbReference>
<dbReference type="PANTHER" id="PTHR30537:SF5">
    <property type="entry name" value="HTH-TYPE TRANSCRIPTIONAL ACTIVATOR TTDR-RELATED"/>
    <property type="match status" value="1"/>
</dbReference>
<dbReference type="GO" id="GO:0003700">
    <property type="term" value="F:DNA-binding transcription factor activity"/>
    <property type="evidence" value="ECO:0007669"/>
    <property type="project" value="InterPro"/>
</dbReference>